<accession>L0EU04</accession>
<gene>
    <name evidence="1" type="ordered locus">B488_03420</name>
</gene>
<evidence type="ECO:0000313" key="2">
    <source>
        <dbReference type="Proteomes" id="UP000010799"/>
    </source>
</evidence>
<evidence type="ECO:0000313" key="1">
    <source>
        <dbReference type="EMBL" id="AGA64335.1"/>
    </source>
</evidence>
<dbReference type="AlphaFoldDB" id="L0EU04"/>
<organism evidence="1 2">
    <name type="scientific">Liberibacter crescens (strain BT-1)</name>
    <dbReference type="NCBI Taxonomy" id="1215343"/>
    <lineage>
        <taxon>Bacteria</taxon>
        <taxon>Pseudomonadati</taxon>
        <taxon>Pseudomonadota</taxon>
        <taxon>Alphaproteobacteria</taxon>
        <taxon>Hyphomicrobiales</taxon>
        <taxon>Rhizobiaceae</taxon>
        <taxon>Liberibacter</taxon>
    </lineage>
</organism>
<dbReference type="HOGENOM" id="CLU_3312181_0_0_5"/>
<dbReference type="EMBL" id="CP003789">
    <property type="protein sequence ID" value="AGA64335.1"/>
    <property type="molecule type" value="Genomic_DNA"/>
</dbReference>
<sequence length="39" mass="4492">MVDVIKMAFFSKPNANAQNLKARIIFLLKSPKEDVTYHL</sequence>
<dbReference type="KEGG" id="lcc:B488_03420"/>
<dbReference type="Proteomes" id="UP000010799">
    <property type="component" value="Chromosome"/>
</dbReference>
<protein>
    <submittedName>
        <fullName evidence="1">Uncharacterized protein</fullName>
    </submittedName>
</protein>
<proteinExistence type="predicted"/>
<name>L0EU04_LIBCB</name>
<dbReference type="PATRIC" id="fig|1215343.11.peg.351"/>
<keyword evidence="2" id="KW-1185">Reference proteome</keyword>
<reference evidence="1 2" key="1">
    <citation type="journal article" date="2012" name="Stand. Genomic Sci.">
        <title>Complete genome sequence of Liberibacter crescens BT-1.</title>
        <authorList>
            <person name="Leonard M.T."/>
            <person name="Fagen J.R."/>
            <person name="Davis-Richardson A.G."/>
            <person name="Davis M.J."/>
            <person name="Triplett E.W."/>
        </authorList>
    </citation>
    <scope>NUCLEOTIDE SEQUENCE [LARGE SCALE GENOMIC DNA]</scope>
    <source>
        <strain evidence="1 2">BT-1</strain>
    </source>
</reference>